<dbReference type="Pfam" id="PF13681">
    <property type="entry name" value="PilX"/>
    <property type="match status" value="1"/>
</dbReference>
<dbReference type="OrthoDB" id="7156875at2"/>
<gene>
    <name evidence="11" type="ORF">CR105_11925</name>
</gene>
<protein>
    <submittedName>
        <fullName evidence="11">Pilus assembly protein PilY</fullName>
    </submittedName>
</protein>
<dbReference type="SUPFAM" id="SSF50998">
    <property type="entry name" value="Quinoprotein alcohol dehydrogenase-like"/>
    <property type="match status" value="1"/>
</dbReference>
<evidence type="ECO:0000256" key="1">
    <source>
        <dbReference type="ARBA" id="ARBA00004561"/>
    </source>
</evidence>
<evidence type="ECO:0000313" key="12">
    <source>
        <dbReference type="Proteomes" id="UP000230390"/>
    </source>
</evidence>
<dbReference type="InterPro" id="IPR008707">
    <property type="entry name" value="B-propeller_PilY1"/>
</dbReference>
<dbReference type="RefSeq" id="WP_099788685.1">
    <property type="nucleotide sequence ID" value="NZ_JBHLYV010000004.1"/>
</dbReference>
<keyword evidence="6" id="KW-0281">Fimbrium</keyword>
<accession>A0A2G8TF22</accession>
<sequence length="881" mass="92200">MRRAGRAGGAALMTALFVLVAITIVGLAAAHTALNAEKSARSERDRHIAFQAAEAGLADAERDIEGGANPVSARAALFAGGSALGFADGCGRGQDNLGLCAYAQAAPAWHMVNLSGATDAAVPYGQFTGAALPTGGGALPGRAPRYVIELMPLGRAGEGAGQLTANVYRVTAIGFGVRPSTHVVLQSFYRKVVATGPSAAQGLRRPADALPGQRDVAGATATPSRAGRISPTACMRAAATPLQPGQRPGRSAVAVRGNGSGVLLESSFDDVTWTGQLTSRGLAVGADGTVSIDGTPLWEAGAVLTGSPTPRPSPQERKIYTLLRNADESTASVPFEWDALANEERGWLDAGGLGADRVAFLRGERGREIGQPDGVFRRRAGVLGDTIHSTPLFVGAPSPAVAGPGYDAFHARYRRRVEAVYLGANDGMLHAFDARDGAELFAYIPNALLPVLGQLSDPGYRHRPYVDASAGQAEALLGDRWRSVLVSGMGMGARGVFALDVSDPAAFEGGERALWEFTERDDPAIGHVGLAPLIARIKVGIKESAPQYRYFAVVASGAEAGPDGALFLLALDKPATERWQRDINYYKLDVIPAVPGLANALGQPGLVRASDGSVRYAYAGDSHGTMWRFDLSKLPFSIGPLFEARDDEGRRQPISHAPQAVFAPGGGYLILFGTGSQDGQTANFAVQSFYAVKDSAASPPEMVNGRSELVRRTLSGDETYTIDGDEFDYTGPRARKGWYFDFPYSSTDGERLGASPVVAGRTVLVSTVIPGADPCAGPSTRTYMLDTLYGFAFDSSGAALGGNSTGKKRKGPLPVILQLSAISAAPTPTGAARVTRKLGVVHLQADGGAPEVEQVDIGVPAGRVSWREVANWQELHEAATK</sequence>
<feature type="domain" description="PilX/PilW C-terminal" evidence="9">
    <location>
        <begin position="109"/>
        <end position="191"/>
    </location>
</feature>
<dbReference type="GO" id="GO:0009289">
    <property type="term" value="C:pilus"/>
    <property type="evidence" value="ECO:0007669"/>
    <property type="project" value="UniProtKB-SubCell"/>
</dbReference>
<feature type="domain" description="PilY1 beta-propeller" evidence="8">
    <location>
        <begin position="383"/>
        <end position="694"/>
    </location>
</feature>
<organism evidence="11 12">
    <name type="scientific">Massilia eurypsychrophila</name>
    <dbReference type="NCBI Taxonomy" id="1485217"/>
    <lineage>
        <taxon>Bacteria</taxon>
        <taxon>Pseudomonadati</taxon>
        <taxon>Pseudomonadota</taxon>
        <taxon>Betaproteobacteria</taxon>
        <taxon>Burkholderiales</taxon>
        <taxon>Oxalobacteraceae</taxon>
        <taxon>Telluria group</taxon>
        <taxon>Massilia</taxon>
    </lineage>
</organism>
<evidence type="ECO:0000256" key="4">
    <source>
        <dbReference type="ARBA" id="ARBA00022723"/>
    </source>
</evidence>
<dbReference type="InterPro" id="IPR025746">
    <property type="entry name" value="PilX_N_dom"/>
</dbReference>
<keyword evidence="5" id="KW-0106">Calcium</keyword>
<evidence type="ECO:0000313" key="11">
    <source>
        <dbReference type="EMBL" id="PIL44623.1"/>
    </source>
</evidence>
<evidence type="ECO:0000256" key="3">
    <source>
        <dbReference type="ARBA" id="ARBA00022558"/>
    </source>
</evidence>
<dbReference type="Pfam" id="PF14341">
    <property type="entry name" value="PilX_N"/>
    <property type="match status" value="1"/>
</dbReference>
<evidence type="ECO:0000256" key="2">
    <source>
        <dbReference type="ARBA" id="ARBA00008387"/>
    </source>
</evidence>
<feature type="region of interest" description="Disordered" evidence="7">
    <location>
        <begin position="202"/>
        <end position="227"/>
    </location>
</feature>
<keyword evidence="12" id="KW-1185">Reference proteome</keyword>
<dbReference type="Proteomes" id="UP000230390">
    <property type="component" value="Unassembled WGS sequence"/>
</dbReference>
<keyword evidence="4" id="KW-0479">Metal-binding</keyword>
<dbReference type="AlphaFoldDB" id="A0A2G8TF22"/>
<dbReference type="Pfam" id="PF05567">
    <property type="entry name" value="T4P_PilY1"/>
    <property type="match status" value="1"/>
</dbReference>
<keyword evidence="3" id="KW-1029">Fimbrium biogenesis</keyword>
<feature type="domain" description="Type 4 fimbrial biogenesis protein PilX N-terminal" evidence="10">
    <location>
        <begin position="9"/>
        <end position="58"/>
    </location>
</feature>
<evidence type="ECO:0000256" key="7">
    <source>
        <dbReference type="SAM" id="MobiDB-lite"/>
    </source>
</evidence>
<dbReference type="EMBL" id="PDOC01000006">
    <property type="protein sequence ID" value="PIL44623.1"/>
    <property type="molecule type" value="Genomic_DNA"/>
</dbReference>
<reference evidence="11 12" key="1">
    <citation type="submission" date="2017-10" db="EMBL/GenBank/DDBJ databases">
        <title>Massilia psychrophilum sp. nov., a novel purple-pigmented bacterium isolated from Tianshan glacier, Xinjiang Municipality, China.</title>
        <authorList>
            <person name="Wang H."/>
        </authorList>
    </citation>
    <scope>NUCLEOTIDE SEQUENCE [LARGE SCALE GENOMIC DNA]</scope>
    <source>
        <strain evidence="11 12">JCM 30074</strain>
    </source>
</reference>
<comment type="caution">
    <text evidence="11">The sequence shown here is derived from an EMBL/GenBank/DDBJ whole genome shotgun (WGS) entry which is preliminary data.</text>
</comment>
<evidence type="ECO:0000259" key="9">
    <source>
        <dbReference type="Pfam" id="PF13681"/>
    </source>
</evidence>
<dbReference type="InterPro" id="IPR011047">
    <property type="entry name" value="Quinoprotein_ADH-like_sf"/>
</dbReference>
<comment type="similarity">
    <text evidence="2">Belongs to the PilY1 family.</text>
</comment>
<name>A0A2G8TF22_9BURK</name>
<evidence type="ECO:0000256" key="6">
    <source>
        <dbReference type="ARBA" id="ARBA00023263"/>
    </source>
</evidence>
<evidence type="ECO:0000259" key="8">
    <source>
        <dbReference type="Pfam" id="PF05567"/>
    </source>
</evidence>
<comment type="subcellular location">
    <subcellularLocation>
        <location evidence="1">Fimbrium</location>
    </subcellularLocation>
</comment>
<evidence type="ECO:0000259" key="10">
    <source>
        <dbReference type="Pfam" id="PF14341"/>
    </source>
</evidence>
<dbReference type="GO" id="GO:0046872">
    <property type="term" value="F:metal ion binding"/>
    <property type="evidence" value="ECO:0007669"/>
    <property type="project" value="UniProtKB-KW"/>
</dbReference>
<evidence type="ECO:0000256" key="5">
    <source>
        <dbReference type="ARBA" id="ARBA00022837"/>
    </source>
</evidence>
<proteinExistence type="inferred from homology"/>
<dbReference type="InterPro" id="IPR025205">
    <property type="entry name" value="PilX/PilW_C"/>
</dbReference>